<dbReference type="AlphaFoldDB" id="A0AA36DFB2"/>
<organism evidence="3 4">
    <name type="scientific">Mesorhabditis spiculigera</name>
    <dbReference type="NCBI Taxonomy" id="96644"/>
    <lineage>
        <taxon>Eukaryota</taxon>
        <taxon>Metazoa</taxon>
        <taxon>Ecdysozoa</taxon>
        <taxon>Nematoda</taxon>
        <taxon>Chromadorea</taxon>
        <taxon>Rhabditida</taxon>
        <taxon>Rhabditina</taxon>
        <taxon>Rhabditomorpha</taxon>
        <taxon>Rhabditoidea</taxon>
        <taxon>Rhabditidae</taxon>
        <taxon>Mesorhabditinae</taxon>
        <taxon>Mesorhabditis</taxon>
    </lineage>
</organism>
<reference evidence="3" key="1">
    <citation type="submission" date="2023-06" db="EMBL/GenBank/DDBJ databases">
        <authorList>
            <person name="Delattre M."/>
        </authorList>
    </citation>
    <scope>NUCLEOTIDE SEQUENCE</scope>
    <source>
        <strain evidence="3">AF72</strain>
    </source>
</reference>
<evidence type="ECO:0000256" key="1">
    <source>
        <dbReference type="SAM" id="SignalP"/>
    </source>
</evidence>
<feature type="domain" description="DUF7808" evidence="2">
    <location>
        <begin position="19"/>
        <end position="147"/>
    </location>
</feature>
<evidence type="ECO:0000313" key="4">
    <source>
        <dbReference type="Proteomes" id="UP001177023"/>
    </source>
</evidence>
<gene>
    <name evidence="3" type="ORF">MSPICULIGERA_LOCUS23194</name>
</gene>
<dbReference type="Proteomes" id="UP001177023">
    <property type="component" value="Unassembled WGS sequence"/>
</dbReference>
<keyword evidence="4" id="KW-1185">Reference proteome</keyword>
<dbReference type="Pfam" id="PF25096">
    <property type="entry name" value="DUF7808"/>
    <property type="match status" value="1"/>
</dbReference>
<feature type="chain" id="PRO_5041242962" description="DUF7808 domain-containing protein" evidence="1">
    <location>
        <begin position="17"/>
        <end position="150"/>
    </location>
</feature>
<feature type="non-terminal residue" evidence="3">
    <location>
        <position position="1"/>
    </location>
</feature>
<protein>
    <recommendedName>
        <fullName evidence="2">DUF7808 domain-containing protein</fullName>
    </recommendedName>
</protein>
<sequence length="150" mass="17783">MLLLLVVAVIFGSVEAEFSHNQFRNYTCVRQPADGQTQCRLKFDENSDEWDALNDNGCFMEFDPKRKETLEFCPLQCTDAETAYIEAKTPTNNNRCVAFFNYNVIHRNTDWFLWRAGDCMSEEIQFRVGCTFPYKKRKFDEKRKFKKEKN</sequence>
<dbReference type="PANTHER" id="PTHR34493">
    <property type="entry name" value="PROTEIN CBG13422-RELATED"/>
    <property type="match status" value="1"/>
</dbReference>
<keyword evidence="1" id="KW-0732">Signal</keyword>
<accession>A0AA36DFB2</accession>
<evidence type="ECO:0000313" key="3">
    <source>
        <dbReference type="EMBL" id="CAJ0585163.1"/>
    </source>
</evidence>
<evidence type="ECO:0000259" key="2">
    <source>
        <dbReference type="Pfam" id="PF25096"/>
    </source>
</evidence>
<dbReference type="InterPro" id="IPR056710">
    <property type="entry name" value="DUF7808"/>
</dbReference>
<name>A0AA36DFB2_9BILA</name>
<comment type="caution">
    <text evidence="3">The sequence shown here is derived from an EMBL/GenBank/DDBJ whole genome shotgun (WGS) entry which is preliminary data.</text>
</comment>
<feature type="signal peptide" evidence="1">
    <location>
        <begin position="1"/>
        <end position="16"/>
    </location>
</feature>
<dbReference type="EMBL" id="CATQJA010002702">
    <property type="protein sequence ID" value="CAJ0585163.1"/>
    <property type="molecule type" value="Genomic_DNA"/>
</dbReference>
<proteinExistence type="predicted"/>
<dbReference type="PANTHER" id="PTHR34493:SF5">
    <property type="entry name" value="WSC DOMAIN-CONTAINING PROTEIN"/>
    <property type="match status" value="1"/>
</dbReference>